<evidence type="ECO:0000256" key="1">
    <source>
        <dbReference type="ARBA" id="ARBA00004651"/>
    </source>
</evidence>
<keyword evidence="7 9" id="KW-0472">Membrane</keyword>
<dbReference type="EMBL" id="JBHUNA010000003">
    <property type="protein sequence ID" value="MFD2759775.1"/>
    <property type="molecule type" value="Genomic_DNA"/>
</dbReference>
<feature type="transmembrane region" description="Helical" evidence="9">
    <location>
        <begin position="195"/>
        <end position="216"/>
    </location>
</feature>
<keyword evidence="5 9" id="KW-0812">Transmembrane</keyword>
<proteinExistence type="inferred from homology"/>
<keyword evidence="2" id="KW-0813">Transport</keyword>
<accession>A0ABW5V5A3</accession>
<evidence type="ECO:0000256" key="2">
    <source>
        <dbReference type="ARBA" id="ARBA00022448"/>
    </source>
</evidence>
<evidence type="ECO:0000256" key="6">
    <source>
        <dbReference type="ARBA" id="ARBA00022989"/>
    </source>
</evidence>
<evidence type="ECO:0000313" key="12">
    <source>
        <dbReference type="Proteomes" id="UP001597502"/>
    </source>
</evidence>
<feature type="domain" description="Na+/H+ antiporter NhaC-like C-terminal" evidence="10">
    <location>
        <begin position="242"/>
        <end position="425"/>
    </location>
</feature>
<evidence type="ECO:0000259" key="10">
    <source>
        <dbReference type="Pfam" id="PF03553"/>
    </source>
</evidence>
<comment type="subcellular location">
    <subcellularLocation>
        <location evidence="1">Cell membrane</location>
        <topology evidence="1">Multi-pass membrane protein</topology>
    </subcellularLocation>
</comment>
<feature type="transmembrane region" description="Helical" evidence="9">
    <location>
        <begin position="289"/>
        <end position="309"/>
    </location>
</feature>
<feature type="transmembrane region" description="Helical" evidence="9">
    <location>
        <begin position="404"/>
        <end position="426"/>
    </location>
</feature>
<evidence type="ECO:0000256" key="4">
    <source>
        <dbReference type="ARBA" id="ARBA00022475"/>
    </source>
</evidence>
<dbReference type="RefSeq" id="WP_382390578.1">
    <property type="nucleotide sequence ID" value="NZ_JBHUNA010000003.1"/>
</dbReference>
<reference evidence="12" key="1">
    <citation type="journal article" date="2019" name="Int. J. Syst. Evol. Microbiol.">
        <title>The Global Catalogue of Microorganisms (GCM) 10K type strain sequencing project: providing services to taxonomists for standard genome sequencing and annotation.</title>
        <authorList>
            <consortium name="The Broad Institute Genomics Platform"/>
            <consortium name="The Broad Institute Genome Sequencing Center for Infectious Disease"/>
            <person name="Wu L."/>
            <person name="Ma J."/>
        </authorList>
    </citation>
    <scope>NUCLEOTIDE SEQUENCE [LARGE SCALE GENOMIC DNA]</scope>
    <source>
        <strain evidence="12">TISTR 1535</strain>
    </source>
</reference>
<protein>
    <submittedName>
        <fullName evidence="11">Na+/H+ antiporter NhaC family protein</fullName>
    </submittedName>
</protein>
<evidence type="ECO:0000256" key="3">
    <source>
        <dbReference type="ARBA" id="ARBA00022449"/>
    </source>
</evidence>
<gene>
    <name evidence="11" type="ORF">ACFSUO_02070</name>
</gene>
<evidence type="ECO:0000256" key="7">
    <source>
        <dbReference type="ARBA" id="ARBA00023136"/>
    </source>
</evidence>
<evidence type="ECO:0000256" key="5">
    <source>
        <dbReference type="ARBA" id="ARBA00022692"/>
    </source>
</evidence>
<feature type="transmembrane region" description="Helical" evidence="9">
    <location>
        <begin position="375"/>
        <end position="398"/>
    </location>
</feature>
<evidence type="ECO:0000256" key="9">
    <source>
        <dbReference type="SAM" id="Phobius"/>
    </source>
</evidence>
<dbReference type="InterPro" id="IPR052180">
    <property type="entry name" value="NhaC_Na-H+_Antiporter"/>
</dbReference>
<feature type="transmembrane region" description="Helical" evidence="9">
    <location>
        <begin position="329"/>
        <end position="354"/>
    </location>
</feature>
<comment type="similarity">
    <text evidence="8">Belongs to the NhaC Na(+)/H(+) (TC 2.A.35) antiporter family.</text>
</comment>
<dbReference type="PANTHER" id="PTHR33451:SF5">
    <property type="entry name" value="NA+_H+ ANTIPORTER"/>
    <property type="match status" value="1"/>
</dbReference>
<feature type="transmembrane region" description="Helical" evidence="9">
    <location>
        <begin position="12"/>
        <end position="29"/>
    </location>
</feature>
<feature type="transmembrane region" description="Helical" evidence="9">
    <location>
        <begin position="35"/>
        <end position="53"/>
    </location>
</feature>
<evidence type="ECO:0000313" key="11">
    <source>
        <dbReference type="EMBL" id="MFD2759775.1"/>
    </source>
</evidence>
<feature type="transmembrane region" description="Helical" evidence="9">
    <location>
        <begin position="74"/>
        <end position="92"/>
    </location>
</feature>
<feature type="transmembrane region" description="Helical" evidence="9">
    <location>
        <begin position="112"/>
        <end position="142"/>
    </location>
</feature>
<dbReference type="InterPro" id="IPR018461">
    <property type="entry name" value="Na/H_Antiport_NhaC-like_C"/>
</dbReference>
<evidence type="ECO:0000256" key="8">
    <source>
        <dbReference type="ARBA" id="ARBA00038435"/>
    </source>
</evidence>
<sequence length="448" mass="46619">MNASEMNKGRASALIPFIIFLFLFIGSGVVNGDFYKLPILVAVFIAVLVALFMNRKMAFQDKLDHLTKGAGHPNIMLMVIIYLLAGAFSAVAEGVGAVESTVNLSLTFVPENLLIVGLFIIGCFISISMGSSVGTVVALAPIGVGLADQTGMGTALILGSIISGAMFGDNLSIISDTTIAAVKTQAVKMGDKFKVNIFVALPAAIVTAVIFGVMTWNAGGSISGDHPYDLVKVLPYLAVLIFAIAGVNVIYVLIGGIIFAGGVGLFYSSFDVMEFLNLLGDGMAGMQELALLSILLGGLVELIRVNGGIDFLLHAISNRIHSRKGAEAGIAGLVSVFDLSTANNTIAIISVGSLAKQISKRFGVDPRRTASVLDIFGSAFQGILPYGAQLLAVAGVASISPVSIMPYCIYPVLLGIAGIIAIATGYPRFSTEGNNAELSEDQQTATEA</sequence>
<keyword evidence="12" id="KW-1185">Reference proteome</keyword>
<dbReference type="Pfam" id="PF03553">
    <property type="entry name" value="Na_H_antiporter"/>
    <property type="match status" value="2"/>
</dbReference>
<organism evidence="11 12">
    <name type="scientific">Lentibacillus juripiscarius</name>
    <dbReference type="NCBI Taxonomy" id="257446"/>
    <lineage>
        <taxon>Bacteria</taxon>
        <taxon>Bacillati</taxon>
        <taxon>Bacillota</taxon>
        <taxon>Bacilli</taxon>
        <taxon>Bacillales</taxon>
        <taxon>Bacillaceae</taxon>
        <taxon>Lentibacillus</taxon>
    </lineage>
</organism>
<keyword evidence="4" id="KW-1003">Cell membrane</keyword>
<dbReference type="Proteomes" id="UP001597502">
    <property type="component" value="Unassembled WGS sequence"/>
</dbReference>
<comment type="caution">
    <text evidence="11">The sequence shown here is derived from an EMBL/GenBank/DDBJ whole genome shotgun (WGS) entry which is preliminary data.</text>
</comment>
<dbReference type="PANTHER" id="PTHR33451">
    <property type="entry name" value="MALATE-2H(+)/NA(+)-LACTATE ANTIPORTER"/>
    <property type="match status" value="1"/>
</dbReference>
<feature type="domain" description="Na+/H+ antiporter NhaC-like C-terminal" evidence="10">
    <location>
        <begin position="39"/>
        <end position="216"/>
    </location>
</feature>
<feature type="transmembrane region" description="Helical" evidence="9">
    <location>
        <begin position="236"/>
        <end position="268"/>
    </location>
</feature>
<name>A0ABW5V5A3_9BACI</name>
<keyword evidence="6 9" id="KW-1133">Transmembrane helix</keyword>
<keyword evidence="3" id="KW-0050">Antiport</keyword>